<proteinExistence type="predicted"/>
<dbReference type="AlphaFoldDB" id="A0A5J4ZN14"/>
<evidence type="ECO:0000313" key="3">
    <source>
        <dbReference type="Proteomes" id="UP000325577"/>
    </source>
</evidence>
<feature type="region of interest" description="Disordered" evidence="1">
    <location>
        <begin position="79"/>
        <end position="102"/>
    </location>
</feature>
<reference evidence="2 3" key="1">
    <citation type="submission" date="2019-09" db="EMBL/GenBank/DDBJ databases">
        <title>A chromosome-level genome assembly of the Chinese tupelo Nyssa sinensis.</title>
        <authorList>
            <person name="Yang X."/>
            <person name="Kang M."/>
            <person name="Yang Y."/>
            <person name="Xiong H."/>
            <person name="Wang M."/>
            <person name="Zhang Z."/>
            <person name="Wang Z."/>
            <person name="Wu H."/>
            <person name="Ma T."/>
            <person name="Liu J."/>
            <person name="Xi Z."/>
        </authorList>
    </citation>
    <scope>NUCLEOTIDE SEQUENCE [LARGE SCALE GENOMIC DNA]</scope>
    <source>
        <strain evidence="2">J267</strain>
        <tissue evidence="2">Leaf</tissue>
    </source>
</reference>
<evidence type="ECO:0000256" key="1">
    <source>
        <dbReference type="SAM" id="MobiDB-lite"/>
    </source>
</evidence>
<evidence type="ECO:0000313" key="2">
    <source>
        <dbReference type="EMBL" id="KAA8519214.1"/>
    </source>
</evidence>
<protein>
    <submittedName>
        <fullName evidence="2">Uncharacterized protein</fullName>
    </submittedName>
</protein>
<keyword evidence="3" id="KW-1185">Reference proteome</keyword>
<organism evidence="2 3">
    <name type="scientific">Nyssa sinensis</name>
    <dbReference type="NCBI Taxonomy" id="561372"/>
    <lineage>
        <taxon>Eukaryota</taxon>
        <taxon>Viridiplantae</taxon>
        <taxon>Streptophyta</taxon>
        <taxon>Embryophyta</taxon>
        <taxon>Tracheophyta</taxon>
        <taxon>Spermatophyta</taxon>
        <taxon>Magnoliopsida</taxon>
        <taxon>eudicotyledons</taxon>
        <taxon>Gunneridae</taxon>
        <taxon>Pentapetalae</taxon>
        <taxon>asterids</taxon>
        <taxon>Cornales</taxon>
        <taxon>Nyssaceae</taxon>
        <taxon>Nyssa</taxon>
    </lineage>
</organism>
<gene>
    <name evidence="2" type="ORF">F0562_013470</name>
</gene>
<name>A0A5J4ZN14_9ASTE</name>
<sequence>MMGLMKKRHPTSVSNLNLPRLKNSAQAIEEVPLFLALSLARLRVQISMSSCPRSVLPASLKNKDFMKVNSEEEIVHEELPENSITGACREDESSGDYGAPISSCLRMM</sequence>
<accession>A0A5J4ZN14</accession>
<dbReference type="Proteomes" id="UP000325577">
    <property type="component" value="Linkage Group LG6"/>
</dbReference>
<dbReference type="EMBL" id="CM018049">
    <property type="protein sequence ID" value="KAA8519214.1"/>
    <property type="molecule type" value="Genomic_DNA"/>
</dbReference>